<proteinExistence type="predicted"/>
<feature type="compositionally biased region" description="Basic and acidic residues" evidence="1">
    <location>
        <begin position="35"/>
        <end position="51"/>
    </location>
</feature>
<feature type="compositionally biased region" description="Acidic residues" evidence="1">
    <location>
        <begin position="370"/>
        <end position="383"/>
    </location>
</feature>
<feature type="compositionally biased region" description="Basic and acidic residues" evidence="1">
    <location>
        <begin position="358"/>
        <end position="369"/>
    </location>
</feature>
<organism evidence="2 3">
    <name type="scientific">Lactuca virosa</name>
    <dbReference type="NCBI Taxonomy" id="75947"/>
    <lineage>
        <taxon>Eukaryota</taxon>
        <taxon>Viridiplantae</taxon>
        <taxon>Streptophyta</taxon>
        <taxon>Embryophyta</taxon>
        <taxon>Tracheophyta</taxon>
        <taxon>Spermatophyta</taxon>
        <taxon>Magnoliopsida</taxon>
        <taxon>eudicotyledons</taxon>
        <taxon>Gunneridae</taxon>
        <taxon>Pentapetalae</taxon>
        <taxon>asterids</taxon>
        <taxon>campanulids</taxon>
        <taxon>Asterales</taxon>
        <taxon>Asteraceae</taxon>
        <taxon>Cichorioideae</taxon>
        <taxon>Cichorieae</taxon>
        <taxon>Lactucinae</taxon>
        <taxon>Lactuca</taxon>
    </lineage>
</organism>
<protein>
    <recommendedName>
        <fullName evidence="4">Ubiquitin-like protease family profile domain-containing protein</fullName>
    </recommendedName>
</protein>
<dbReference type="EMBL" id="CAKMRJ010004445">
    <property type="protein sequence ID" value="CAH1438263.1"/>
    <property type="molecule type" value="Genomic_DNA"/>
</dbReference>
<evidence type="ECO:0000313" key="2">
    <source>
        <dbReference type="EMBL" id="CAH1438263.1"/>
    </source>
</evidence>
<evidence type="ECO:0000256" key="1">
    <source>
        <dbReference type="SAM" id="MobiDB-lite"/>
    </source>
</evidence>
<comment type="caution">
    <text evidence="2">The sequence shown here is derived from an EMBL/GenBank/DDBJ whole genome shotgun (WGS) entry which is preliminary data.</text>
</comment>
<reference evidence="2 3" key="1">
    <citation type="submission" date="2022-01" db="EMBL/GenBank/DDBJ databases">
        <authorList>
            <person name="Xiong W."/>
            <person name="Schranz E."/>
        </authorList>
    </citation>
    <scope>NUCLEOTIDE SEQUENCE [LARGE SCALE GENOMIC DNA]</scope>
</reference>
<dbReference type="AlphaFoldDB" id="A0AAU9NK73"/>
<feature type="compositionally biased region" description="Basic and acidic residues" evidence="1">
    <location>
        <begin position="319"/>
        <end position="345"/>
    </location>
</feature>
<feature type="region of interest" description="Disordered" evidence="1">
    <location>
        <begin position="1"/>
        <end position="52"/>
    </location>
</feature>
<gene>
    <name evidence="2" type="ORF">LVIROSA_LOCUS24530</name>
</gene>
<dbReference type="InterPro" id="IPR038765">
    <property type="entry name" value="Papain-like_cys_pep_sf"/>
</dbReference>
<feature type="compositionally biased region" description="Basic residues" evidence="1">
    <location>
        <begin position="24"/>
        <end position="34"/>
    </location>
</feature>
<evidence type="ECO:0000313" key="3">
    <source>
        <dbReference type="Proteomes" id="UP001157418"/>
    </source>
</evidence>
<evidence type="ECO:0008006" key="4">
    <source>
        <dbReference type="Google" id="ProtNLM"/>
    </source>
</evidence>
<sequence length="562" mass="65883">MMKQDESVLKTLEKKTTQEIRQSPRLHKTKTKKSMKQEKSVFKTPEKKTTQEIRQSPRLKMIEYKKSVTPIKVEDSLVKKESDEKITEQRKAVREMGLGSLLRIATNGISGKLARFVVNSFNPSDMKIHLPNAKIDITPELNKPGTCKTTVLPHLLGKTPMREIDWCGFITNCLKMSKTTWDETDRGNYYCGPLLVLLLAYLEFMRNDKNEKRQIHALHFWDYEMMMKREKAELKSGDFGTLEWNDDVIENDEESDTDENEDMKLDELVFKAKKDYKKLVNDKMKFGMLIEFSTTKFTESDELKDMKKVFEQEFIYKTQNEDDAKGDRDEDEKKSEENLNEHEIKNQTIMEGDESSEDEHMKKEIKDEKLDEGESYDSEETECDNNILGIEDDEDKKKENEKVFQTKRGYVLGRGMIETMQARLWVHAHVIDAWTDILNYEEKLKSNSTLNRYFFDTSIVRQFIFDKNIPFNQRFDKFESNIKDAMKKDKELLTFEKVHLVFLPVLQKNHFYIICINLEEPTVDVIDNRNSVAKFSRACRDAPNELVLDEGQSQISFNFGGC</sequence>
<keyword evidence="3" id="KW-1185">Reference proteome</keyword>
<dbReference type="Proteomes" id="UP001157418">
    <property type="component" value="Unassembled WGS sequence"/>
</dbReference>
<dbReference type="Gene3D" id="3.40.395.10">
    <property type="entry name" value="Adenoviral Proteinase, Chain A"/>
    <property type="match status" value="1"/>
</dbReference>
<dbReference type="SUPFAM" id="SSF54001">
    <property type="entry name" value="Cysteine proteinases"/>
    <property type="match status" value="1"/>
</dbReference>
<name>A0AAU9NK73_9ASTR</name>
<feature type="region of interest" description="Disordered" evidence="1">
    <location>
        <begin position="319"/>
        <end position="394"/>
    </location>
</feature>
<feature type="compositionally biased region" description="Basic and acidic residues" evidence="1">
    <location>
        <begin position="1"/>
        <end position="18"/>
    </location>
</feature>
<accession>A0AAU9NK73</accession>